<evidence type="ECO:0000313" key="2">
    <source>
        <dbReference type="Proteomes" id="UP001185092"/>
    </source>
</evidence>
<gene>
    <name evidence="1" type="ORF">HNQ88_002843</name>
</gene>
<accession>A0AAE3XNL2</accession>
<dbReference type="RefSeq" id="WP_309939570.1">
    <property type="nucleotide sequence ID" value="NZ_AP025305.1"/>
</dbReference>
<comment type="caution">
    <text evidence="1">The sequence shown here is derived from an EMBL/GenBank/DDBJ whole genome shotgun (WGS) entry which is preliminary data.</text>
</comment>
<organism evidence="1 2">
    <name type="scientific">Aureibacter tunicatorum</name>
    <dbReference type="NCBI Taxonomy" id="866807"/>
    <lineage>
        <taxon>Bacteria</taxon>
        <taxon>Pseudomonadati</taxon>
        <taxon>Bacteroidota</taxon>
        <taxon>Cytophagia</taxon>
        <taxon>Cytophagales</taxon>
        <taxon>Persicobacteraceae</taxon>
        <taxon>Aureibacter</taxon>
    </lineage>
</organism>
<sequence length="623" mass="71889">MKANSLLILPDTTILYSEDTTITICDSLNYYLSNDLGNGSRNFFSKLEDFSKKKHFLSQLFSSLIHFPKPKKDKVVTKMEESEKPYRQWEGYEIAEVNYKRVDVFGASVDDTTKVSENKWVNIANNTHMHTVTWAIKKNIYLKPGDKIRPEAISDNERVVRSLPNVRDAKIYVRPLDSADSLVALDVVTQDNFPIFFSGSLSGLNRGAVGFVHKNFLGMGHEFGASMIVNSQEKQQFGYDIEYLVPNIRRSFINASVGLTDVYDEKSFRAGVYRDFYHPSVKYAGGAFYSLGRKRLDRVVPLVDLDAQEIPWFDQQLQDYWFARSFPIKDFNPQCDLQRFRFVVAARYIQDDIYTDNNIMMDTIPSLKSRKMVMGSIGLSSRRYFKDKFIFSFGKNEDIPHGERFELTYGKEFIENGVRDYFGLRMAKGNFVKRFGYLQGQLDFSGFFRDRHIEEGMISGKFSYFSHLFSKHHLKIRQFINLRYAVGINRLPDEYLELSSDRGIRGVNDQDIRGNQMLVANFETVKFTALQPMGFRLAVFFFTDIGLLSDRNKSLFKGSGYAGFGLGIRARNDHLVFKTIQLRLGYYPVLPDRYHHVAFDLAGQGVLQVDDFDIGRPEVLPFR</sequence>
<dbReference type="Gene3D" id="2.40.160.50">
    <property type="entry name" value="membrane protein fhac: a member of the omp85/tpsb transporter family"/>
    <property type="match status" value="1"/>
</dbReference>
<evidence type="ECO:0000313" key="1">
    <source>
        <dbReference type="EMBL" id="MDR6239795.1"/>
    </source>
</evidence>
<proteinExistence type="predicted"/>
<evidence type="ECO:0008006" key="3">
    <source>
        <dbReference type="Google" id="ProtNLM"/>
    </source>
</evidence>
<dbReference type="Proteomes" id="UP001185092">
    <property type="component" value="Unassembled WGS sequence"/>
</dbReference>
<protein>
    <recommendedName>
        <fullName evidence="3">Bacterial surface antigen (D15) domain-containing protein</fullName>
    </recommendedName>
</protein>
<name>A0AAE3XNL2_9BACT</name>
<dbReference type="AlphaFoldDB" id="A0AAE3XNL2"/>
<dbReference type="EMBL" id="JAVDQD010000003">
    <property type="protein sequence ID" value="MDR6239795.1"/>
    <property type="molecule type" value="Genomic_DNA"/>
</dbReference>
<reference evidence="1" key="1">
    <citation type="submission" date="2023-07" db="EMBL/GenBank/DDBJ databases">
        <title>Genomic Encyclopedia of Type Strains, Phase IV (KMG-IV): sequencing the most valuable type-strain genomes for metagenomic binning, comparative biology and taxonomic classification.</title>
        <authorList>
            <person name="Goeker M."/>
        </authorList>
    </citation>
    <scope>NUCLEOTIDE SEQUENCE</scope>
    <source>
        <strain evidence="1">DSM 26174</strain>
    </source>
</reference>
<keyword evidence="2" id="KW-1185">Reference proteome</keyword>